<evidence type="ECO:0000313" key="10">
    <source>
        <dbReference type="EMBL" id="GGI72355.1"/>
    </source>
</evidence>
<dbReference type="InterPro" id="IPR018114">
    <property type="entry name" value="TRYPSIN_HIS"/>
</dbReference>
<dbReference type="SUPFAM" id="SSF50494">
    <property type="entry name" value="Trypsin-like serine proteases"/>
    <property type="match status" value="1"/>
</dbReference>
<dbReference type="PROSITE" id="PS50240">
    <property type="entry name" value="TRYPSIN_DOM"/>
    <property type="match status" value="1"/>
</dbReference>
<reference evidence="9" key="4">
    <citation type="submission" date="2023-12" db="EMBL/GenBank/DDBJ databases">
        <authorList>
            <person name="Sun Q."/>
            <person name="Inoue M."/>
        </authorList>
    </citation>
    <scope>NUCLEOTIDE SEQUENCE</scope>
    <source>
        <strain evidence="9">JCM 10664</strain>
    </source>
</reference>
<dbReference type="Gene3D" id="2.40.10.10">
    <property type="entry name" value="Trypsin-like serine proteases"/>
    <property type="match status" value="1"/>
</dbReference>
<dbReference type="InterPro" id="IPR033116">
    <property type="entry name" value="TRYPSIN_SER"/>
</dbReference>
<dbReference type="GO" id="GO:0006508">
    <property type="term" value="P:proteolysis"/>
    <property type="evidence" value="ECO:0007669"/>
    <property type="project" value="UniProtKB-KW"/>
</dbReference>
<reference evidence="9 12" key="2">
    <citation type="journal article" date="2019" name="Int. J. Syst. Evol. Microbiol.">
        <title>The Global Catalogue of Microorganisms (GCM) 10K type strain sequencing project: providing services to taxonomists for standard genome sequencing and annotation.</title>
        <authorList>
            <consortium name="The Broad Institute Genomics Platform"/>
            <consortium name="The Broad Institute Genome Sequencing Center for Infectious Disease"/>
            <person name="Wu L."/>
            <person name="Ma J."/>
        </authorList>
    </citation>
    <scope>NUCLEOTIDE SEQUENCE [LARGE SCALE GENOMIC DNA]</scope>
    <source>
        <strain evidence="9 12">JCM 10664</strain>
    </source>
</reference>
<comment type="similarity">
    <text evidence="1">Belongs to the peptidase S1 family.</text>
</comment>
<evidence type="ECO:0000313" key="9">
    <source>
        <dbReference type="EMBL" id="GAA0539439.1"/>
    </source>
</evidence>
<gene>
    <name evidence="9" type="ORF">GCM10009545_47640</name>
    <name evidence="10" type="ORF">GCM10011581_06670</name>
</gene>
<reference evidence="10" key="3">
    <citation type="submission" date="2020-09" db="EMBL/GenBank/DDBJ databases">
        <authorList>
            <person name="Sun Q."/>
            <person name="Zhou Y."/>
        </authorList>
    </citation>
    <scope>NUCLEOTIDE SEQUENCE</scope>
    <source>
        <strain evidence="10">CGMCC 4.7206</strain>
    </source>
</reference>
<evidence type="ECO:0000256" key="3">
    <source>
        <dbReference type="ARBA" id="ARBA00022801"/>
    </source>
</evidence>
<evidence type="ECO:0000259" key="8">
    <source>
        <dbReference type="PROSITE" id="PS50240"/>
    </source>
</evidence>
<dbReference type="InterPro" id="IPR043504">
    <property type="entry name" value="Peptidase_S1_PA_chymotrypsin"/>
</dbReference>
<accession>A0A917N7J6</accession>
<feature type="chain" id="PRO_5036712614" evidence="7">
    <location>
        <begin position="31"/>
        <end position="269"/>
    </location>
</feature>
<dbReference type="InterPro" id="IPR009003">
    <property type="entry name" value="Peptidase_S1_PA"/>
</dbReference>
<keyword evidence="5" id="KW-1015">Disulfide bond</keyword>
<keyword evidence="4 6" id="KW-0720">Serine protease</keyword>
<evidence type="ECO:0000256" key="5">
    <source>
        <dbReference type="ARBA" id="ARBA00023157"/>
    </source>
</evidence>
<name>A0A917N7J6_9PSEU</name>
<evidence type="ECO:0000313" key="11">
    <source>
        <dbReference type="Proteomes" id="UP000597989"/>
    </source>
</evidence>
<dbReference type="Proteomes" id="UP000597989">
    <property type="component" value="Unassembled WGS sequence"/>
</dbReference>
<feature type="signal peptide" evidence="7">
    <location>
        <begin position="1"/>
        <end position="30"/>
    </location>
</feature>
<dbReference type="FunFam" id="2.40.10.10:FF:000077">
    <property type="entry name" value="Predicted protein"/>
    <property type="match status" value="1"/>
</dbReference>
<organism evidence="10 11">
    <name type="scientific">Saccharopolyspora thermophila</name>
    <dbReference type="NCBI Taxonomy" id="89367"/>
    <lineage>
        <taxon>Bacteria</taxon>
        <taxon>Bacillati</taxon>
        <taxon>Actinomycetota</taxon>
        <taxon>Actinomycetes</taxon>
        <taxon>Pseudonocardiales</taxon>
        <taxon>Pseudonocardiaceae</taxon>
        <taxon>Saccharopolyspora</taxon>
    </lineage>
</organism>
<dbReference type="EMBL" id="BMMT01000001">
    <property type="protein sequence ID" value="GGI72355.1"/>
    <property type="molecule type" value="Genomic_DNA"/>
</dbReference>
<dbReference type="CDD" id="cd00190">
    <property type="entry name" value="Tryp_SPc"/>
    <property type="match status" value="1"/>
</dbReference>
<dbReference type="Proteomes" id="UP001500220">
    <property type="component" value="Unassembled WGS sequence"/>
</dbReference>
<keyword evidence="12" id="KW-1185">Reference proteome</keyword>
<evidence type="ECO:0000256" key="2">
    <source>
        <dbReference type="ARBA" id="ARBA00022670"/>
    </source>
</evidence>
<evidence type="ECO:0000313" key="12">
    <source>
        <dbReference type="Proteomes" id="UP001500220"/>
    </source>
</evidence>
<keyword evidence="3 6" id="KW-0378">Hydrolase</keyword>
<dbReference type="PANTHER" id="PTHR24276">
    <property type="entry name" value="POLYSERASE-RELATED"/>
    <property type="match status" value="1"/>
</dbReference>
<evidence type="ECO:0000256" key="7">
    <source>
        <dbReference type="SAM" id="SignalP"/>
    </source>
</evidence>
<evidence type="ECO:0000256" key="6">
    <source>
        <dbReference type="RuleBase" id="RU363034"/>
    </source>
</evidence>
<dbReference type="PRINTS" id="PR00722">
    <property type="entry name" value="CHYMOTRYPSIN"/>
</dbReference>
<dbReference type="PANTHER" id="PTHR24276:SF98">
    <property type="entry name" value="FI18310P1-RELATED"/>
    <property type="match status" value="1"/>
</dbReference>
<evidence type="ECO:0000256" key="1">
    <source>
        <dbReference type="ARBA" id="ARBA00007664"/>
    </source>
</evidence>
<proteinExistence type="inferred from homology"/>
<dbReference type="PROSITE" id="PS00134">
    <property type="entry name" value="TRYPSIN_HIS"/>
    <property type="match status" value="1"/>
</dbReference>
<dbReference type="InterPro" id="IPR001314">
    <property type="entry name" value="Peptidase_S1A"/>
</dbReference>
<dbReference type="InterPro" id="IPR050430">
    <property type="entry name" value="Peptidase_S1"/>
</dbReference>
<dbReference type="EMBL" id="BAAAHC010000024">
    <property type="protein sequence ID" value="GAA0539439.1"/>
    <property type="molecule type" value="Genomic_DNA"/>
</dbReference>
<comment type="caution">
    <text evidence="10">The sequence shown here is derived from an EMBL/GenBank/DDBJ whole genome shotgun (WGS) entry which is preliminary data.</text>
</comment>
<reference evidence="10 11" key="1">
    <citation type="journal article" date="2014" name="Int. J. Syst. Evol. Microbiol.">
        <title>Complete genome sequence of Corynebacterium casei LMG S-19264T (=DSM 44701T), isolated from a smear-ripened cheese.</title>
        <authorList>
            <consortium name="US DOE Joint Genome Institute (JGI-PGF)"/>
            <person name="Walter F."/>
            <person name="Albersmeier A."/>
            <person name="Kalinowski J."/>
            <person name="Ruckert C."/>
        </authorList>
    </citation>
    <scope>NUCLEOTIDE SEQUENCE [LARGE SCALE GENOMIC DNA]</scope>
    <source>
        <strain evidence="10 11">CGMCC 4.7206</strain>
    </source>
</reference>
<dbReference type="Pfam" id="PF00089">
    <property type="entry name" value="Trypsin"/>
    <property type="match status" value="1"/>
</dbReference>
<feature type="domain" description="Peptidase S1" evidence="8">
    <location>
        <begin position="42"/>
        <end position="264"/>
    </location>
</feature>
<protein>
    <submittedName>
        <fullName evidence="10">Serine protease</fullName>
    </submittedName>
</protein>
<keyword evidence="7" id="KW-0732">Signal</keyword>
<dbReference type="PROSITE" id="PS00135">
    <property type="entry name" value="TRYPSIN_SER"/>
    <property type="match status" value="1"/>
</dbReference>
<dbReference type="InterPro" id="IPR001254">
    <property type="entry name" value="Trypsin_dom"/>
</dbReference>
<dbReference type="AlphaFoldDB" id="A0A917N7J6"/>
<sequence length="269" mass="27856">MVETPRRLVRFAGVAAIAVAALTTASVAQAQPAPPSDVEPYIVGGEDADIKDHPFVVALVSPSGQQFCGGTLVAPTKVVTAAHCTVNAQPADINVVSGRTVMSSQEGTVSKVTDIWVHPEYQDATEGFDVSVLTLQAPVQEAPIELAKADDPGYAPDSQATILGWGNTSEGGQQADHLQKATVPVTSDETCSGAYQEYNKDAMVCAGLPEGGVDTCQGDSGGPMVVDNKLIGVTSWGEGCARPGKPGVYARVGSYYDVLMEQIGSSSTE</sequence>
<dbReference type="GO" id="GO:0004252">
    <property type="term" value="F:serine-type endopeptidase activity"/>
    <property type="evidence" value="ECO:0007669"/>
    <property type="project" value="InterPro"/>
</dbReference>
<keyword evidence="2 6" id="KW-0645">Protease</keyword>
<dbReference type="SMART" id="SM00020">
    <property type="entry name" value="Tryp_SPc"/>
    <property type="match status" value="1"/>
</dbReference>
<dbReference type="RefSeq" id="WP_188985173.1">
    <property type="nucleotide sequence ID" value="NZ_BAAAHC010000024.1"/>
</dbReference>
<evidence type="ECO:0000256" key="4">
    <source>
        <dbReference type="ARBA" id="ARBA00022825"/>
    </source>
</evidence>